<feature type="domain" description="DNA-directed RNA polymerase C-terminal" evidence="9">
    <location>
        <begin position="179"/>
        <end position="476"/>
    </location>
</feature>
<dbReference type="GO" id="GO:0006390">
    <property type="term" value="P:mitochondrial transcription"/>
    <property type="evidence" value="ECO:0007669"/>
    <property type="project" value="TreeGrafter"/>
</dbReference>
<organism evidence="11 13">
    <name type="scientific">Carnegiea gigantea</name>
    <dbReference type="NCBI Taxonomy" id="171969"/>
    <lineage>
        <taxon>Eukaryota</taxon>
        <taxon>Viridiplantae</taxon>
        <taxon>Streptophyta</taxon>
        <taxon>Embryophyta</taxon>
        <taxon>Tracheophyta</taxon>
        <taxon>Spermatophyta</taxon>
        <taxon>Magnoliopsida</taxon>
        <taxon>eudicotyledons</taxon>
        <taxon>Gunneridae</taxon>
        <taxon>Pentapetalae</taxon>
        <taxon>Caryophyllales</taxon>
        <taxon>Cactineae</taxon>
        <taxon>Cactaceae</taxon>
        <taxon>Cactoideae</taxon>
        <taxon>Echinocereeae</taxon>
        <taxon>Carnegiea</taxon>
    </lineage>
</organism>
<dbReference type="InterPro" id="IPR046950">
    <property type="entry name" value="DNA-dir_Rpol_C_phage-type"/>
</dbReference>
<dbReference type="Proteomes" id="UP001153076">
    <property type="component" value="Unassembled WGS sequence"/>
</dbReference>
<dbReference type="EC" id="2.7.7.6" evidence="2"/>
<evidence type="ECO:0000256" key="7">
    <source>
        <dbReference type="ARBA" id="ARBA00048552"/>
    </source>
</evidence>
<name>A0A9Q1GST4_9CARY</name>
<dbReference type="EMBL" id="JAKOGI010001621">
    <property type="protein sequence ID" value="KAJ8424711.1"/>
    <property type="molecule type" value="Genomic_DNA"/>
</dbReference>
<keyword evidence="13" id="KW-1185">Reference proteome</keyword>
<dbReference type="InterPro" id="IPR043502">
    <property type="entry name" value="DNA/RNA_pol_sf"/>
</dbReference>
<dbReference type="PANTHER" id="PTHR10102">
    <property type="entry name" value="DNA-DIRECTED RNA POLYMERASE, MITOCHONDRIAL"/>
    <property type="match status" value="1"/>
</dbReference>
<accession>A0A9Q1GST4</accession>
<evidence type="ECO:0000256" key="6">
    <source>
        <dbReference type="ARBA" id="ARBA00023163"/>
    </source>
</evidence>
<dbReference type="Gene3D" id="1.10.150.20">
    <property type="entry name" value="5' to 3' exonuclease, C-terminal subdomain"/>
    <property type="match status" value="1"/>
</dbReference>
<evidence type="ECO:0000313" key="11">
    <source>
        <dbReference type="EMBL" id="KAJ8424711.1"/>
    </source>
</evidence>
<evidence type="ECO:0000313" key="13">
    <source>
        <dbReference type="Proteomes" id="UP001153076"/>
    </source>
</evidence>
<feature type="region of interest" description="Disordered" evidence="8">
    <location>
        <begin position="136"/>
        <end position="162"/>
    </location>
</feature>
<protein>
    <recommendedName>
        <fullName evidence="2">DNA-directed RNA polymerase</fullName>
        <ecNumber evidence="2">2.7.7.6</ecNumber>
    </recommendedName>
</protein>
<evidence type="ECO:0000256" key="5">
    <source>
        <dbReference type="ARBA" id="ARBA00022695"/>
    </source>
</evidence>
<evidence type="ECO:0000256" key="8">
    <source>
        <dbReference type="SAM" id="MobiDB-lite"/>
    </source>
</evidence>
<dbReference type="GO" id="GO:0003677">
    <property type="term" value="F:DNA binding"/>
    <property type="evidence" value="ECO:0007669"/>
    <property type="project" value="InterPro"/>
</dbReference>
<keyword evidence="6" id="KW-0804">Transcription</keyword>
<evidence type="ECO:0000313" key="10">
    <source>
        <dbReference type="EMBL" id="KAJ8422839.1"/>
    </source>
</evidence>
<dbReference type="EMBL" id="JAKOGI010002132">
    <property type="protein sequence ID" value="KAJ8422839.1"/>
    <property type="molecule type" value="Genomic_DNA"/>
</dbReference>
<comment type="similarity">
    <text evidence="1">Belongs to the phage and mitochondrial RNA polymerase family.</text>
</comment>
<evidence type="ECO:0000256" key="1">
    <source>
        <dbReference type="ARBA" id="ARBA00009493"/>
    </source>
</evidence>
<evidence type="ECO:0000256" key="2">
    <source>
        <dbReference type="ARBA" id="ARBA00012418"/>
    </source>
</evidence>
<evidence type="ECO:0000259" key="9">
    <source>
        <dbReference type="Pfam" id="PF00940"/>
    </source>
</evidence>
<dbReference type="InterPro" id="IPR002092">
    <property type="entry name" value="DNA-dir_Rpol_phage-type"/>
</dbReference>
<dbReference type="PANTHER" id="PTHR10102:SF8">
    <property type="entry name" value="DNA-DIRECTED RNA POLYMERASE-RELATED"/>
    <property type="match status" value="1"/>
</dbReference>
<reference evidence="11" key="1">
    <citation type="submission" date="2022-04" db="EMBL/GenBank/DDBJ databases">
        <title>Carnegiea gigantea Genome sequencing and assembly v2.</title>
        <authorList>
            <person name="Copetti D."/>
            <person name="Sanderson M.J."/>
            <person name="Burquez A."/>
            <person name="Wojciechowski M.F."/>
        </authorList>
    </citation>
    <scope>NUCLEOTIDE SEQUENCE</scope>
    <source>
        <strain evidence="11">SGP5-SGP5p</strain>
        <tissue evidence="11">Aerial part</tissue>
    </source>
</reference>
<evidence type="ECO:0000313" key="12">
    <source>
        <dbReference type="EMBL" id="KAJ8427185.1"/>
    </source>
</evidence>
<dbReference type="GO" id="GO:0034245">
    <property type="term" value="C:mitochondrial DNA-directed RNA polymerase complex"/>
    <property type="evidence" value="ECO:0007669"/>
    <property type="project" value="TreeGrafter"/>
</dbReference>
<dbReference type="OrthoDB" id="1722225at2759"/>
<keyword evidence="5" id="KW-0548">Nucleotidyltransferase</keyword>
<keyword evidence="3" id="KW-0240">DNA-directed RNA polymerase</keyword>
<keyword evidence="4" id="KW-0808">Transferase</keyword>
<comment type="caution">
    <text evidence="11">The sequence shown here is derived from an EMBL/GenBank/DDBJ whole genome shotgun (WGS) entry which is preliminary data.</text>
</comment>
<dbReference type="GO" id="GO:0003899">
    <property type="term" value="F:DNA-directed RNA polymerase activity"/>
    <property type="evidence" value="ECO:0007669"/>
    <property type="project" value="UniProtKB-EC"/>
</dbReference>
<dbReference type="SUPFAM" id="SSF56672">
    <property type="entry name" value="DNA/RNA polymerases"/>
    <property type="match status" value="1"/>
</dbReference>
<evidence type="ECO:0000256" key="3">
    <source>
        <dbReference type="ARBA" id="ARBA00022478"/>
    </source>
</evidence>
<dbReference type="Pfam" id="PF00940">
    <property type="entry name" value="RNA_pol"/>
    <property type="match status" value="1"/>
</dbReference>
<comment type="catalytic activity">
    <reaction evidence="7">
        <text>RNA(n) + a ribonucleoside 5'-triphosphate = RNA(n+1) + diphosphate</text>
        <dbReference type="Rhea" id="RHEA:21248"/>
        <dbReference type="Rhea" id="RHEA-COMP:14527"/>
        <dbReference type="Rhea" id="RHEA-COMP:17342"/>
        <dbReference type="ChEBI" id="CHEBI:33019"/>
        <dbReference type="ChEBI" id="CHEBI:61557"/>
        <dbReference type="ChEBI" id="CHEBI:140395"/>
        <dbReference type="EC" id="2.7.7.6"/>
    </reaction>
</comment>
<gene>
    <name evidence="11" type="ORF">Cgig2_013839</name>
    <name evidence="10" type="ORF">Cgig2_023265</name>
    <name evidence="12" type="ORF">Cgig2_025747</name>
</gene>
<dbReference type="AlphaFoldDB" id="A0A9Q1GST4"/>
<proteinExistence type="inferred from homology"/>
<evidence type="ECO:0000256" key="4">
    <source>
        <dbReference type="ARBA" id="ARBA00022679"/>
    </source>
</evidence>
<sequence>MQYRNVVVEKLETKKKEFPLSEEELIKLQTEIEDLTIQFDEESILKTAGNIVKMLIRSEDLNAKEYLRLHQSFSDEDSELLSELGQYTIEALIVHVLSWLIHSAGDKGLIKVATLIEQMEYSVRLNALITRQRRMKEDQSLPSDLPSNKEAIPSKKRKERKYDKEHPFGVGLVRFMIDRKEWYNKTIRTITDKVIDNRDEEVTKKNLIELSAKAKHPFQFMSHALGLFMNKWGNLPIVQDASASAYQLMSYFLLNEKIAIRTNLIPNRDGKINDIYTMLLEELLVFFDKVLSEPLLSTVKKLFNRSLVKSIYMPMIYGKSLYSVCTDLKSEFSNKLSDKECREITKICFRFWSDRYHGMDCLIKLIRSIGWVVSSRDSPVCYKVPFFRTVQDYMVMKPINVWVYDVNKKKRRRVTLRVTTDKRDRRKSEISTFVNFIHQKDAYIAMSVIETMLIINAPVYTVHDNFISTATYCDLLPSIYSNVIREMGPPLLIINELIYMNIIKPVLRCEGCEGIDYASYNEDYFRKNIIDKNLLKHFLERNIPTHIKKNKNAYNTWLDKNKVIVDTYDMYTREVCGNLNSSCELTPRNLMSLHQRAWDDFSSKLQNKERLPYYCVHY</sequence>
<dbReference type="EMBL" id="JAKOGI010001180">
    <property type="protein sequence ID" value="KAJ8427185.1"/>
    <property type="molecule type" value="Genomic_DNA"/>
</dbReference>